<dbReference type="RefSeq" id="WP_150966978.1">
    <property type="nucleotide sequence ID" value="NZ_VZZJ01000050.1"/>
</dbReference>
<comment type="caution">
    <text evidence="2">The sequence shown here is derived from an EMBL/GenBank/DDBJ whole genome shotgun (WGS) entry which is preliminary data.</text>
</comment>
<feature type="transmembrane region" description="Helical" evidence="1">
    <location>
        <begin position="79"/>
        <end position="101"/>
    </location>
</feature>
<keyword evidence="1" id="KW-0812">Transmembrane</keyword>
<proteinExistence type="predicted"/>
<reference evidence="2 3" key="1">
    <citation type="submission" date="2019-09" db="EMBL/GenBank/DDBJ databases">
        <title>YIM 132548 draft genome.</title>
        <authorList>
            <person name="Jiang L."/>
        </authorList>
    </citation>
    <scope>NUCLEOTIDE SEQUENCE [LARGE SCALE GENOMIC DNA]</scope>
    <source>
        <strain evidence="2 3">YIM 132548</strain>
    </source>
</reference>
<keyword evidence="1" id="KW-1133">Transmembrane helix</keyword>
<evidence type="ECO:0000313" key="3">
    <source>
        <dbReference type="Proteomes" id="UP000441523"/>
    </source>
</evidence>
<keyword evidence="3" id="KW-1185">Reference proteome</keyword>
<evidence type="ECO:0000256" key="1">
    <source>
        <dbReference type="SAM" id="Phobius"/>
    </source>
</evidence>
<organism evidence="2 3">
    <name type="scientific">Methylobacterium planeticum</name>
    <dbReference type="NCBI Taxonomy" id="2615211"/>
    <lineage>
        <taxon>Bacteria</taxon>
        <taxon>Pseudomonadati</taxon>
        <taxon>Pseudomonadota</taxon>
        <taxon>Alphaproteobacteria</taxon>
        <taxon>Hyphomicrobiales</taxon>
        <taxon>Methylobacteriaceae</taxon>
        <taxon>Methylobacterium</taxon>
    </lineage>
</organism>
<dbReference type="AlphaFoldDB" id="A0A6N6MD36"/>
<keyword evidence="1" id="KW-0472">Membrane</keyword>
<accession>A0A6N6MD36</accession>
<name>A0A6N6MD36_9HYPH</name>
<evidence type="ECO:0000313" key="2">
    <source>
        <dbReference type="EMBL" id="KAB1068557.1"/>
    </source>
</evidence>
<dbReference type="EMBL" id="VZZJ01000050">
    <property type="protein sequence ID" value="KAB1068557.1"/>
    <property type="molecule type" value="Genomic_DNA"/>
</dbReference>
<feature type="transmembrane region" description="Helical" evidence="1">
    <location>
        <begin position="122"/>
        <end position="142"/>
    </location>
</feature>
<dbReference type="Proteomes" id="UP000441523">
    <property type="component" value="Unassembled WGS sequence"/>
</dbReference>
<gene>
    <name evidence="2" type="ORF">F6X51_26715</name>
</gene>
<sequence>MNPVSGNAAVARMHDTIRSMVPDDPLRSRESETAQNVIRDSIARTVEGAVEAAGIVPTWIAVTAGVAGITSEIMPLTTAATLTALVATVSAMVLFFVFGRLDYYSLAEAPKSRWILARSKRQFMSSVILLANAIIILLAVWASMVPHSEGEHGGEATHPEPSATK</sequence>
<protein>
    <submittedName>
        <fullName evidence="2">Uncharacterized protein</fullName>
    </submittedName>
</protein>